<proteinExistence type="predicted"/>
<evidence type="ECO:0000313" key="3">
    <source>
        <dbReference type="Proteomes" id="UP001056436"/>
    </source>
</evidence>
<organism evidence="2 3">
    <name type="scientific">Colletotrichum abscissum</name>
    <dbReference type="NCBI Taxonomy" id="1671311"/>
    <lineage>
        <taxon>Eukaryota</taxon>
        <taxon>Fungi</taxon>
        <taxon>Dikarya</taxon>
        <taxon>Ascomycota</taxon>
        <taxon>Pezizomycotina</taxon>
        <taxon>Sordariomycetes</taxon>
        <taxon>Hypocreomycetidae</taxon>
        <taxon>Glomerellales</taxon>
        <taxon>Glomerellaceae</taxon>
        <taxon>Colletotrichum</taxon>
        <taxon>Colletotrichum acutatum species complex</taxon>
    </lineage>
</organism>
<feature type="chain" id="PRO_5040171072" description="Secreted protein" evidence="1">
    <location>
        <begin position="18"/>
        <end position="127"/>
    </location>
</feature>
<reference evidence="2" key="1">
    <citation type="submission" date="2019-01" db="EMBL/GenBank/DDBJ databases">
        <title>Colletotrichum abscissum LGMF1257.</title>
        <authorList>
            <person name="Baroncelli R."/>
        </authorList>
    </citation>
    <scope>NUCLEOTIDE SEQUENCE</scope>
    <source>
        <strain evidence="2">Ca142</strain>
    </source>
</reference>
<evidence type="ECO:0000313" key="2">
    <source>
        <dbReference type="EMBL" id="KAI3555185.1"/>
    </source>
</evidence>
<protein>
    <recommendedName>
        <fullName evidence="4">Secreted protein</fullName>
    </recommendedName>
</protein>
<dbReference type="EMBL" id="SDAQ01000019">
    <property type="protein sequence ID" value="KAI3555185.1"/>
    <property type="molecule type" value="Genomic_DNA"/>
</dbReference>
<keyword evidence="1" id="KW-0732">Signal</keyword>
<feature type="signal peptide" evidence="1">
    <location>
        <begin position="1"/>
        <end position="17"/>
    </location>
</feature>
<gene>
    <name evidence="2" type="ORF">CABS02_04633</name>
</gene>
<dbReference type="Proteomes" id="UP001056436">
    <property type="component" value="Unassembled WGS sequence"/>
</dbReference>
<accession>A0A9Q0B4W4</accession>
<comment type="caution">
    <text evidence="2">The sequence shown here is derived from an EMBL/GenBank/DDBJ whole genome shotgun (WGS) entry which is preliminary data.</text>
</comment>
<dbReference type="AlphaFoldDB" id="A0A9Q0B4W4"/>
<dbReference type="OrthoDB" id="2251794at2759"/>
<evidence type="ECO:0000256" key="1">
    <source>
        <dbReference type="SAM" id="SignalP"/>
    </source>
</evidence>
<evidence type="ECO:0008006" key="4">
    <source>
        <dbReference type="Google" id="ProtNLM"/>
    </source>
</evidence>
<sequence>MKTSALISALFASSALAAIGSYCHDSKVYFILKNTSTASTNAYSKTSKCSSLNGYTKTNLCPNDPADVKCCFYPDCNSNGYCQKDTLSCSGTYSTGDCPGPSGYRCCNVRKPPICSRGDRTKRCIPL</sequence>
<name>A0A9Q0B4W4_9PEZI</name>
<keyword evidence="3" id="KW-1185">Reference proteome</keyword>